<gene>
    <name evidence="1" type="ORF">E3U43_000207</name>
</gene>
<dbReference type="Proteomes" id="UP000793456">
    <property type="component" value="Chromosome XXII"/>
</dbReference>
<accession>A0ACD3Q863</accession>
<name>A0ACD3Q863_LARCR</name>
<organism evidence="1 2">
    <name type="scientific">Larimichthys crocea</name>
    <name type="common">Large yellow croaker</name>
    <name type="synonym">Pseudosciaena crocea</name>
    <dbReference type="NCBI Taxonomy" id="215358"/>
    <lineage>
        <taxon>Eukaryota</taxon>
        <taxon>Metazoa</taxon>
        <taxon>Chordata</taxon>
        <taxon>Craniata</taxon>
        <taxon>Vertebrata</taxon>
        <taxon>Euteleostomi</taxon>
        <taxon>Actinopterygii</taxon>
        <taxon>Neopterygii</taxon>
        <taxon>Teleostei</taxon>
        <taxon>Neoteleostei</taxon>
        <taxon>Acanthomorphata</taxon>
        <taxon>Eupercaria</taxon>
        <taxon>Sciaenidae</taxon>
        <taxon>Larimichthys</taxon>
    </lineage>
</organism>
<sequence length="667" mass="75042">MRHFYNPSVPSPWSNWMTNNGTQANGRTEIFPKQRMMREGANAMFCCVPPKGVSITSLTLNNNEYPLISIGDRVKAIAVNNLTIPNDLIRRLTLICKDTTGKSSYVWNFISCRKRYPHDRNNQAYILHIQNSVQAPISCDQLLCTFPAVPQLEEYNISLVVKDQLGEETACYSFNISDRVFPVVELDRLSPGVTDVTVFWIIKGNLTQLNLLCQVATDPGSSAEYAPGSATMVNIQGYIVQWWREDQNWTSKNVTRQTQANIFIGPGQYNVTVQAVLHTGLSIPAHITIPQRDDGENLPVEKRFSSNTTATGFSLSWDKQDTATCGYIVEWCVLGNVEPCTLRWIKVPEGNNTLFLHARDFKEGCRYTFNIYGCTGNGYKLLDTQTGYSQELKSVLSPSLVEPVQCTSSSVTLEWHYNEDDPSHPAFITGYLVIVQEEESDILPDHTTNLFNVLVEDPRSKSVTIEGLQPNQEYSFFVSALTKEGPGQTASITMRTRTNYSAHLAKILTPILLLCCSVPLWHQRKLLKSGLTGFFYYPTGMNIKTLELDDFLYETSVWLQSQEVKECSTCDIECLNTRPLNETTLTDPEPLDTPPGSQPSPLVLSLACVSFQEDYCVQSVEDKPAFQQIAYVTNKTYFEAMEDLCETQEVTLSEINEPSESLQESKF</sequence>
<evidence type="ECO:0000313" key="1">
    <source>
        <dbReference type="EMBL" id="TMS03318.1"/>
    </source>
</evidence>
<dbReference type="EMBL" id="CM011695">
    <property type="protein sequence ID" value="TMS03318.1"/>
    <property type="molecule type" value="Genomic_DNA"/>
</dbReference>
<evidence type="ECO:0000313" key="2">
    <source>
        <dbReference type="Proteomes" id="UP000793456"/>
    </source>
</evidence>
<reference evidence="1" key="1">
    <citation type="submission" date="2018-11" db="EMBL/GenBank/DDBJ databases">
        <title>The sequence and de novo assembly of Larimichthys crocea genome using PacBio and Hi-C technologies.</title>
        <authorList>
            <person name="Xu P."/>
            <person name="Chen B."/>
            <person name="Zhou Z."/>
            <person name="Ke Q."/>
            <person name="Wu Y."/>
            <person name="Bai H."/>
            <person name="Pu F."/>
        </authorList>
    </citation>
    <scope>NUCLEOTIDE SEQUENCE</scope>
    <source>
        <tissue evidence="1">Muscle</tissue>
    </source>
</reference>
<protein>
    <submittedName>
        <fullName evidence="1">Uncharacterized protein</fullName>
    </submittedName>
</protein>
<keyword evidence="2" id="KW-1185">Reference proteome</keyword>
<comment type="caution">
    <text evidence="1">The sequence shown here is derived from an EMBL/GenBank/DDBJ whole genome shotgun (WGS) entry which is preliminary data.</text>
</comment>
<proteinExistence type="predicted"/>